<name>A0A2K1KJD6_PHYPA</name>
<sequence length="73" mass="8386">MSKLVGAVFCPNCTSPRKFGYRYSSLLRANMKLSALFLIEQRFNCKSKEGSESKKFMDLSCVIRFQHMHGDCL</sequence>
<keyword evidence="3" id="KW-1185">Reference proteome</keyword>
<evidence type="ECO:0000313" key="1">
    <source>
        <dbReference type="EMBL" id="PNR53889.1"/>
    </source>
</evidence>
<reference evidence="2" key="3">
    <citation type="submission" date="2020-12" db="UniProtKB">
        <authorList>
            <consortium name="EnsemblPlants"/>
        </authorList>
    </citation>
    <scope>IDENTIFICATION</scope>
</reference>
<dbReference type="Proteomes" id="UP000006727">
    <property type="component" value="Chromosome 5"/>
</dbReference>
<protein>
    <submittedName>
        <fullName evidence="1 2">Uncharacterized protein</fullName>
    </submittedName>
</protein>
<evidence type="ECO:0000313" key="2">
    <source>
        <dbReference type="EnsemblPlants" id="Pp3c5_12159V3.1"/>
    </source>
</evidence>
<reference evidence="1 3" key="2">
    <citation type="journal article" date="2018" name="Plant J.">
        <title>The Physcomitrella patens chromosome-scale assembly reveals moss genome structure and evolution.</title>
        <authorList>
            <person name="Lang D."/>
            <person name="Ullrich K.K."/>
            <person name="Murat F."/>
            <person name="Fuchs J."/>
            <person name="Jenkins J."/>
            <person name="Haas F.B."/>
            <person name="Piednoel M."/>
            <person name="Gundlach H."/>
            <person name="Van Bel M."/>
            <person name="Meyberg R."/>
            <person name="Vives C."/>
            <person name="Morata J."/>
            <person name="Symeonidi A."/>
            <person name="Hiss M."/>
            <person name="Muchero W."/>
            <person name="Kamisugi Y."/>
            <person name="Saleh O."/>
            <person name="Blanc G."/>
            <person name="Decker E.L."/>
            <person name="van Gessel N."/>
            <person name="Grimwood J."/>
            <person name="Hayes R.D."/>
            <person name="Graham S.W."/>
            <person name="Gunter L.E."/>
            <person name="McDaniel S.F."/>
            <person name="Hoernstein S.N.W."/>
            <person name="Larsson A."/>
            <person name="Li F.W."/>
            <person name="Perroud P.F."/>
            <person name="Phillips J."/>
            <person name="Ranjan P."/>
            <person name="Rokshar D.S."/>
            <person name="Rothfels C.J."/>
            <person name="Schneider L."/>
            <person name="Shu S."/>
            <person name="Stevenson D.W."/>
            <person name="Thummler F."/>
            <person name="Tillich M."/>
            <person name="Villarreal Aguilar J.C."/>
            <person name="Widiez T."/>
            <person name="Wong G.K."/>
            <person name="Wymore A."/>
            <person name="Zhang Y."/>
            <person name="Zimmer A.D."/>
            <person name="Quatrano R.S."/>
            <person name="Mayer K.F.X."/>
            <person name="Goodstein D."/>
            <person name="Casacuberta J.M."/>
            <person name="Vandepoele K."/>
            <person name="Reski R."/>
            <person name="Cuming A.C."/>
            <person name="Tuskan G.A."/>
            <person name="Maumus F."/>
            <person name="Salse J."/>
            <person name="Schmutz J."/>
            <person name="Rensing S.A."/>
        </authorList>
    </citation>
    <scope>NUCLEOTIDE SEQUENCE [LARGE SCALE GENOMIC DNA]</scope>
    <source>
        <strain evidence="2 3">cv. Gransden 2004</strain>
    </source>
</reference>
<dbReference type="EMBL" id="ABEU02000005">
    <property type="protein sequence ID" value="PNR53889.1"/>
    <property type="molecule type" value="Genomic_DNA"/>
</dbReference>
<evidence type="ECO:0000313" key="3">
    <source>
        <dbReference type="Proteomes" id="UP000006727"/>
    </source>
</evidence>
<accession>A0A2K1KJD6</accession>
<proteinExistence type="predicted"/>
<reference evidence="1 3" key="1">
    <citation type="journal article" date="2008" name="Science">
        <title>The Physcomitrella genome reveals evolutionary insights into the conquest of land by plants.</title>
        <authorList>
            <person name="Rensing S."/>
            <person name="Lang D."/>
            <person name="Zimmer A."/>
            <person name="Terry A."/>
            <person name="Salamov A."/>
            <person name="Shapiro H."/>
            <person name="Nishiyama T."/>
            <person name="Perroud P.-F."/>
            <person name="Lindquist E."/>
            <person name="Kamisugi Y."/>
            <person name="Tanahashi T."/>
            <person name="Sakakibara K."/>
            <person name="Fujita T."/>
            <person name="Oishi K."/>
            <person name="Shin-I T."/>
            <person name="Kuroki Y."/>
            <person name="Toyoda A."/>
            <person name="Suzuki Y."/>
            <person name="Hashimoto A."/>
            <person name="Yamaguchi K."/>
            <person name="Sugano A."/>
            <person name="Kohara Y."/>
            <person name="Fujiyama A."/>
            <person name="Anterola A."/>
            <person name="Aoki S."/>
            <person name="Ashton N."/>
            <person name="Barbazuk W.B."/>
            <person name="Barker E."/>
            <person name="Bennetzen J."/>
            <person name="Bezanilla M."/>
            <person name="Blankenship R."/>
            <person name="Cho S.H."/>
            <person name="Dutcher S."/>
            <person name="Estelle M."/>
            <person name="Fawcett J.A."/>
            <person name="Gundlach H."/>
            <person name="Hanada K."/>
            <person name="Heyl A."/>
            <person name="Hicks K.A."/>
            <person name="Hugh J."/>
            <person name="Lohr M."/>
            <person name="Mayer K."/>
            <person name="Melkozernov A."/>
            <person name="Murata T."/>
            <person name="Nelson D."/>
            <person name="Pils B."/>
            <person name="Prigge M."/>
            <person name="Reiss B."/>
            <person name="Renner T."/>
            <person name="Rombauts S."/>
            <person name="Rushton P."/>
            <person name="Sanderfoot A."/>
            <person name="Schween G."/>
            <person name="Shiu S.-H."/>
            <person name="Stueber K."/>
            <person name="Theodoulou F.L."/>
            <person name="Tu H."/>
            <person name="Van de Peer Y."/>
            <person name="Verrier P.J."/>
            <person name="Waters E."/>
            <person name="Wood A."/>
            <person name="Yang L."/>
            <person name="Cove D."/>
            <person name="Cuming A."/>
            <person name="Hasebe M."/>
            <person name="Lucas S."/>
            <person name="Mishler D.B."/>
            <person name="Reski R."/>
            <person name="Grigoriev I."/>
            <person name="Quatrano R.S."/>
            <person name="Boore J.L."/>
        </authorList>
    </citation>
    <scope>NUCLEOTIDE SEQUENCE [LARGE SCALE GENOMIC DNA]</scope>
    <source>
        <strain evidence="2 3">cv. Gransden 2004</strain>
    </source>
</reference>
<dbReference type="InParanoid" id="A0A2K1KJD6"/>
<dbReference type="Gramene" id="Pp3c5_12159V3.1">
    <property type="protein sequence ID" value="Pp3c5_12159V3.1"/>
    <property type="gene ID" value="Pp3c5_12159"/>
</dbReference>
<dbReference type="EnsemblPlants" id="Pp3c5_12159V3.1">
    <property type="protein sequence ID" value="Pp3c5_12159V3.1"/>
    <property type="gene ID" value="Pp3c5_12159"/>
</dbReference>
<gene>
    <name evidence="1" type="ORF">PHYPA_007564</name>
</gene>
<dbReference type="AlphaFoldDB" id="A0A2K1KJD6"/>
<organism evidence="1">
    <name type="scientific">Physcomitrium patens</name>
    <name type="common">Spreading-leaved earth moss</name>
    <name type="synonym">Physcomitrella patens</name>
    <dbReference type="NCBI Taxonomy" id="3218"/>
    <lineage>
        <taxon>Eukaryota</taxon>
        <taxon>Viridiplantae</taxon>
        <taxon>Streptophyta</taxon>
        <taxon>Embryophyta</taxon>
        <taxon>Bryophyta</taxon>
        <taxon>Bryophytina</taxon>
        <taxon>Bryopsida</taxon>
        <taxon>Funariidae</taxon>
        <taxon>Funariales</taxon>
        <taxon>Funariaceae</taxon>
        <taxon>Physcomitrium</taxon>
    </lineage>
</organism>